<name>A0A2V3IJC0_9FLOR</name>
<dbReference type="SUPFAM" id="SSF52833">
    <property type="entry name" value="Thioredoxin-like"/>
    <property type="match status" value="1"/>
</dbReference>
<accession>A0A2V3IJC0</accession>
<comment type="similarity">
    <text evidence="1">Belongs to the thioredoxin family.</text>
</comment>
<proteinExistence type="inferred from homology"/>
<feature type="domain" description="Thioredoxin" evidence="3">
    <location>
        <begin position="43"/>
        <end position="170"/>
    </location>
</feature>
<dbReference type="Pfam" id="PF00085">
    <property type="entry name" value="Thioredoxin"/>
    <property type="match status" value="1"/>
</dbReference>
<dbReference type="InterPro" id="IPR013766">
    <property type="entry name" value="Thioredoxin_domain"/>
</dbReference>
<dbReference type="PANTHER" id="PTHR43601">
    <property type="entry name" value="THIOREDOXIN, MITOCHONDRIAL"/>
    <property type="match status" value="1"/>
</dbReference>
<evidence type="ECO:0000313" key="5">
    <source>
        <dbReference type="Proteomes" id="UP000247409"/>
    </source>
</evidence>
<gene>
    <name evidence="4" type="ORF">BWQ96_08165</name>
</gene>
<dbReference type="AlphaFoldDB" id="A0A2V3IJC0"/>
<reference evidence="4 5" key="1">
    <citation type="journal article" date="2018" name="Mol. Biol. Evol.">
        <title>Analysis of the draft genome of the red seaweed Gracilariopsis chorda provides insights into genome size evolution in Rhodophyta.</title>
        <authorList>
            <person name="Lee J."/>
            <person name="Yang E.C."/>
            <person name="Graf L."/>
            <person name="Yang J.H."/>
            <person name="Qiu H."/>
            <person name="Zel Zion U."/>
            <person name="Chan C.X."/>
            <person name="Stephens T.G."/>
            <person name="Weber A.P.M."/>
            <person name="Boo G.H."/>
            <person name="Boo S.M."/>
            <person name="Kim K.M."/>
            <person name="Shin Y."/>
            <person name="Jung M."/>
            <person name="Lee S.J."/>
            <person name="Yim H.S."/>
            <person name="Lee J.H."/>
            <person name="Bhattacharya D."/>
            <person name="Yoon H.S."/>
        </authorList>
    </citation>
    <scope>NUCLEOTIDE SEQUENCE [LARGE SCALE GENOMIC DNA]</scope>
    <source>
        <strain evidence="4 5">SKKU-2015</strain>
        <tissue evidence="4">Whole body</tissue>
    </source>
</reference>
<protein>
    <submittedName>
        <fullName evidence="4">Thioredoxin-like 2-1, chloroplastic</fullName>
    </submittedName>
</protein>
<dbReference type="GO" id="GO:0045454">
    <property type="term" value="P:cell redox homeostasis"/>
    <property type="evidence" value="ECO:0007669"/>
    <property type="project" value="TreeGrafter"/>
</dbReference>
<dbReference type="PANTHER" id="PTHR43601:SF32">
    <property type="entry name" value="THIOREDOXIN-LIKE 2-2, CHLOROPLASTIC"/>
    <property type="match status" value="1"/>
</dbReference>
<dbReference type="OrthoDB" id="5486at2759"/>
<dbReference type="STRING" id="448386.A0A2V3IJC0"/>
<evidence type="ECO:0000256" key="2">
    <source>
        <dbReference type="SAM" id="MobiDB-lite"/>
    </source>
</evidence>
<keyword evidence="5" id="KW-1185">Reference proteome</keyword>
<feature type="compositionally biased region" description="Pro residues" evidence="2">
    <location>
        <begin position="17"/>
        <end position="59"/>
    </location>
</feature>
<sequence>MFAFSAPSPLALIAPQPLQPPATTPRRPPPSMTLASPRPPSPPKATPQQPPESLPPPTTLEPVQLIHGVEQYLQVLRESSDSLVVLKVFAPWCRSCRALTPKVNRFAREFSNVRFFKMDYEQNKELCHRLGVASMPTFVFYWGVAGEIEKFSCGPQRAYILREKIEQCLAGSCAIHPQ</sequence>
<dbReference type="PROSITE" id="PS51352">
    <property type="entry name" value="THIOREDOXIN_2"/>
    <property type="match status" value="1"/>
</dbReference>
<feature type="region of interest" description="Disordered" evidence="2">
    <location>
        <begin position="1"/>
        <end position="60"/>
    </location>
</feature>
<dbReference type="CDD" id="cd02947">
    <property type="entry name" value="TRX_family"/>
    <property type="match status" value="1"/>
</dbReference>
<feature type="compositionally biased region" description="Low complexity" evidence="2">
    <location>
        <begin position="1"/>
        <end position="16"/>
    </location>
</feature>
<dbReference type="Proteomes" id="UP000247409">
    <property type="component" value="Unassembled WGS sequence"/>
</dbReference>
<evidence type="ECO:0000313" key="4">
    <source>
        <dbReference type="EMBL" id="PXF42133.1"/>
    </source>
</evidence>
<comment type="caution">
    <text evidence="4">The sequence shown here is derived from an EMBL/GenBank/DDBJ whole genome shotgun (WGS) entry which is preliminary data.</text>
</comment>
<organism evidence="4 5">
    <name type="scientific">Gracilariopsis chorda</name>
    <dbReference type="NCBI Taxonomy" id="448386"/>
    <lineage>
        <taxon>Eukaryota</taxon>
        <taxon>Rhodophyta</taxon>
        <taxon>Florideophyceae</taxon>
        <taxon>Rhodymeniophycidae</taxon>
        <taxon>Gracilariales</taxon>
        <taxon>Gracilariaceae</taxon>
        <taxon>Gracilariopsis</taxon>
    </lineage>
</organism>
<dbReference type="EMBL" id="NBIV01000176">
    <property type="protein sequence ID" value="PXF42133.1"/>
    <property type="molecule type" value="Genomic_DNA"/>
</dbReference>
<dbReference type="InterPro" id="IPR036249">
    <property type="entry name" value="Thioredoxin-like_sf"/>
</dbReference>
<evidence type="ECO:0000259" key="3">
    <source>
        <dbReference type="PROSITE" id="PS51352"/>
    </source>
</evidence>
<evidence type="ECO:0000256" key="1">
    <source>
        <dbReference type="ARBA" id="ARBA00008987"/>
    </source>
</evidence>
<dbReference type="Gene3D" id="3.40.30.10">
    <property type="entry name" value="Glutaredoxin"/>
    <property type="match status" value="1"/>
</dbReference>